<dbReference type="GO" id="GO:0032456">
    <property type="term" value="P:endocytic recycling"/>
    <property type="evidence" value="ECO:0007669"/>
    <property type="project" value="TreeGrafter"/>
</dbReference>
<dbReference type="SMART" id="SM00064">
    <property type="entry name" value="FYVE"/>
    <property type="match status" value="1"/>
</dbReference>
<evidence type="ECO:0000256" key="5">
    <source>
        <dbReference type="SAM" id="MobiDB-lite"/>
    </source>
</evidence>
<dbReference type="AlphaFoldDB" id="A0A8J8NN85"/>
<gene>
    <name evidence="7" type="ORF">FGO68_gene13315</name>
</gene>
<feature type="domain" description="FYVE-type" evidence="6">
    <location>
        <begin position="180"/>
        <end position="240"/>
    </location>
</feature>
<dbReference type="EMBL" id="RRYP01011702">
    <property type="protein sequence ID" value="TNV77565.1"/>
    <property type="molecule type" value="Genomic_DNA"/>
</dbReference>
<keyword evidence="1" id="KW-0479">Metal-binding</keyword>
<dbReference type="GO" id="GO:0043130">
    <property type="term" value="F:ubiquitin binding"/>
    <property type="evidence" value="ECO:0007669"/>
    <property type="project" value="TreeGrafter"/>
</dbReference>
<feature type="region of interest" description="Disordered" evidence="5">
    <location>
        <begin position="243"/>
        <end position="272"/>
    </location>
</feature>
<evidence type="ECO:0000256" key="2">
    <source>
        <dbReference type="ARBA" id="ARBA00022771"/>
    </source>
</evidence>
<organism evidence="7 8">
    <name type="scientific">Halteria grandinella</name>
    <dbReference type="NCBI Taxonomy" id="5974"/>
    <lineage>
        <taxon>Eukaryota</taxon>
        <taxon>Sar</taxon>
        <taxon>Alveolata</taxon>
        <taxon>Ciliophora</taxon>
        <taxon>Intramacronucleata</taxon>
        <taxon>Spirotrichea</taxon>
        <taxon>Stichotrichia</taxon>
        <taxon>Sporadotrichida</taxon>
        <taxon>Halteriidae</taxon>
        <taxon>Halteria</taxon>
    </lineage>
</organism>
<dbReference type="GO" id="GO:0031623">
    <property type="term" value="P:receptor internalization"/>
    <property type="evidence" value="ECO:0007669"/>
    <property type="project" value="TreeGrafter"/>
</dbReference>
<keyword evidence="8" id="KW-1185">Reference proteome</keyword>
<evidence type="ECO:0000256" key="4">
    <source>
        <dbReference type="PROSITE-ProRule" id="PRU00091"/>
    </source>
</evidence>
<proteinExistence type="predicted"/>
<dbReference type="OrthoDB" id="6269882at2759"/>
<dbReference type="SUPFAM" id="SSF57903">
    <property type="entry name" value="FYVE/PHD zinc finger"/>
    <property type="match status" value="1"/>
</dbReference>
<feature type="compositionally biased region" description="Polar residues" evidence="5">
    <location>
        <begin position="248"/>
        <end position="268"/>
    </location>
</feature>
<evidence type="ECO:0000256" key="1">
    <source>
        <dbReference type="ARBA" id="ARBA00022723"/>
    </source>
</evidence>
<dbReference type="PANTHER" id="PTHR46275">
    <property type="entry name" value="HEPATOCYTE GROWTH FACTOR-REGULATED TYROSINE KINASE SUBSTRATE"/>
    <property type="match status" value="1"/>
</dbReference>
<dbReference type="PANTHER" id="PTHR46275:SF1">
    <property type="entry name" value="HEPATOCYTE GROWTH FACTOR-REGULATED TYROSINE KINASE SUBSTRATE"/>
    <property type="match status" value="1"/>
</dbReference>
<keyword evidence="3" id="KW-0862">Zinc</keyword>
<dbReference type="GO" id="GO:0005769">
    <property type="term" value="C:early endosome"/>
    <property type="evidence" value="ECO:0007669"/>
    <property type="project" value="TreeGrafter"/>
</dbReference>
<evidence type="ECO:0000256" key="3">
    <source>
        <dbReference type="ARBA" id="ARBA00022833"/>
    </source>
</evidence>
<dbReference type="PROSITE" id="PS50178">
    <property type="entry name" value="ZF_FYVE"/>
    <property type="match status" value="1"/>
</dbReference>
<evidence type="ECO:0000313" key="7">
    <source>
        <dbReference type="EMBL" id="TNV77565.1"/>
    </source>
</evidence>
<dbReference type="InterPro" id="IPR000306">
    <property type="entry name" value="Znf_FYVE"/>
</dbReference>
<protein>
    <recommendedName>
        <fullName evidence="6">FYVE-type domain-containing protein</fullName>
    </recommendedName>
</protein>
<dbReference type="Proteomes" id="UP000785679">
    <property type="component" value="Unassembled WGS sequence"/>
</dbReference>
<dbReference type="InterPro" id="IPR017455">
    <property type="entry name" value="Znf_FYVE-rel"/>
</dbReference>
<dbReference type="InterPro" id="IPR017073">
    <property type="entry name" value="HGS/VPS27"/>
</dbReference>
<accession>A0A8J8NN85</accession>
<sequence length="352" mass="40292">MKLNYIITFMGGMINKFWGAQSHPELTTPARFASWVRIDQMMDQLDQELQNDEASLSVDNQGQQLLRVATMGAEEQKSISQSEVARAGERYYISLYHDKLRVFDHVPDQGDEPQQTFIVTRKEEGGFHEINANKLGFVVYLQDSKARSKHKRVKITCEKRTEFLLWIEELKKTQRPQWSDPSVQTCFLCESEFSTLTRQHHCRKCGTAVCGVCSKFKITLPQLGYYGRVRVCRTCLEKELSKRRSGSIHPQGNHSQSFNEQQLPTHSTKGLLGQSDLANRHQSESNTLFKELEVKDADAMSFQSRTEDQRRAESYIPAGTIYSKKSFTSASQRLSHKSLLKPEQQIVSAFPA</sequence>
<dbReference type="Gene3D" id="3.30.40.10">
    <property type="entry name" value="Zinc/RING finger domain, C3HC4 (zinc finger)"/>
    <property type="match status" value="1"/>
</dbReference>
<dbReference type="Pfam" id="PF01363">
    <property type="entry name" value="FYVE"/>
    <property type="match status" value="1"/>
</dbReference>
<reference evidence="7" key="1">
    <citation type="submission" date="2019-06" db="EMBL/GenBank/DDBJ databases">
        <authorList>
            <person name="Zheng W."/>
        </authorList>
    </citation>
    <scope>NUCLEOTIDE SEQUENCE</scope>
    <source>
        <strain evidence="7">QDHG01</strain>
    </source>
</reference>
<name>A0A8J8NN85_HALGN</name>
<dbReference type="InterPro" id="IPR011011">
    <property type="entry name" value="Znf_FYVE_PHD"/>
</dbReference>
<comment type="caution">
    <text evidence="7">The sequence shown here is derived from an EMBL/GenBank/DDBJ whole genome shotgun (WGS) entry which is preliminary data.</text>
</comment>
<keyword evidence="2 4" id="KW-0863">Zinc-finger</keyword>
<dbReference type="GO" id="GO:0008270">
    <property type="term" value="F:zinc ion binding"/>
    <property type="evidence" value="ECO:0007669"/>
    <property type="project" value="UniProtKB-KW"/>
</dbReference>
<evidence type="ECO:0000313" key="8">
    <source>
        <dbReference type="Proteomes" id="UP000785679"/>
    </source>
</evidence>
<dbReference type="InterPro" id="IPR013083">
    <property type="entry name" value="Znf_RING/FYVE/PHD"/>
</dbReference>
<evidence type="ECO:0000259" key="6">
    <source>
        <dbReference type="PROSITE" id="PS50178"/>
    </source>
</evidence>